<gene>
    <name evidence="2" type="ORF">C6P98_28935</name>
</gene>
<evidence type="ECO:0000313" key="2">
    <source>
        <dbReference type="EMBL" id="PRF17560.1"/>
    </source>
</evidence>
<name>A0A8E2RSA2_9BURK</name>
<protein>
    <submittedName>
        <fullName evidence="2">LysR family transcriptional regulator</fullName>
    </submittedName>
</protein>
<proteinExistence type="predicted"/>
<evidence type="ECO:0000313" key="3">
    <source>
        <dbReference type="Proteomes" id="UP000237686"/>
    </source>
</evidence>
<organism evidence="2 3">
    <name type="scientific">Burkholderia multivorans</name>
    <dbReference type="NCBI Taxonomy" id="87883"/>
    <lineage>
        <taxon>Bacteria</taxon>
        <taxon>Pseudomonadati</taxon>
        <taxon>Pseudomonadota</taxon>
        <taxon>Betaproteobacteria</taxon>
        <taxon>Burkholderiales</taxon>
        <taxon>Burkholderiaceae</taxon>
        <taxon>Burkholderia</taxon>
        <taxon>Burkholderia cepacia complex</taxon>
    </lineage>
</organism>
<dbReference type="EMBL" id="PVFZ01000074">
    <property type="protein sequence ID" value="PRF17560.1"/>
    <property type="molecule type" value="Genomic_DNA"/>
</dbReference>
<dbReference type="Proteomes" id="UP000237686">
    <property type="component" value="Unassembled WGS sequence"/>
</dbReference>
<evidence type="ECO:0000256" key="1">
    <source>
        <dbReference type="SAM" id="MobiDB-lite"/>
    </source>
</evidence>
<feature type="compositionally biased region" description="Basic and acidic residues" evidence="1">
    <location>
        <begin position="22"/>
        <end position="66"/>
    </location>
</feature>
<sequence>MAMGCRTRPRSLRAQYRAAADYAERRTPNAERRTPNAERRTPNAERRTPTIRTPADREPARAARPT</sequence>
<comment type="caution">
    <text evidence="2">The sequence shown here is derived from an EMBL/GenBank/DDBJ whole genome shotgun (WGS) entry which is preliminary data.</text>
</comment>
<reference evidence="2 3" key="1">
    <citation type="submission" date="2018-03" db="EMBL/GenBank/DDBJ databases">
        <authorList>
            <person name="Nguyen K."/>
            <person name="Fouts D."/>
            <person name="Sutton G."/>
        </authorList>
    </citation>
    <scope>NUCLEOTIDE SEQUENCE [LARGE SCALE GENOMIC DNA]</scope>
    <source>
        <strain evidence="2 3">AU17135</strain>
    </source>
</reference>
<dbReference type="AlphaFoldDB" id="A0A8E2RSA2"/>
<accession>A0A8E2RSA2</accession>
<feature type="region of interest" description="Disordered" evidence="1">
    <location>
        <begin position="1"/>
        <end position="66"/>
    </location>
</feature>